<accession>A0A3N3DTA8</accession>
<dbReference type="AlphaFoldDB" id="A0A3N3DTA8"/>
<gene>
    <name evidence="2" type="ORF">EGH82_21875</name>
</gene>
<feature type="signal peptide" evidence="1">
    <location>
        <begin position="1"/>
        <end position="19"/>
    </location>
</feature>
<name>A0A3N3DTA8_9VIBR</name>
<comment type="caution">
    <text evidence="2">The sequence shown here is derived from an EMBL/GenBank/DDBJ whole genome shotgun (WGS) entry which is preliminary data.</text>
</comment>
<organism evidence="2 3">
    <name type="scientific">Vibrio ponticus</name>
    <dbReference type="NCBI Taxonomy" id="265668"/>
    <lineage>
        <taxon>Bacteria</taxon>
        <taxon>Pseudomonadati</taxon>
        <taxon>Pseudomonadota</taxon>
        <taxon>Gammaproteobacteria</taxon>
        <taxon>Vibrionales</taxon>
        <taxon>Vibrionaceae</taxon>
        <taxon>Vibrio</taxon>
    </lineage>
</organism>
<keyword evidence="1" id="KW-0732">Signal</keyword>
<dbReference type="EMBL" id="RKIK01000122">
    <property type="protein sequence ID" value="ROV57695.1"/>
    <property type="molecule type" value="Genomic_DNA"/>
</dbReference>
<dbReference type="Gene3D" id="1.25.40.10">
    <property type="entry name" value="Tetratricopeptide repeat domain"/>
    <property type="match status" value="1"/>
</dbReference>
<evidence type="ECO:0008006" key="4">
    <source>
        <dbReference type="Google" id="ProtNLM"/>
    </source>
</evidence>
<reference evidence="2 3" key="1">
    <citation type="submission" date="2018-11" db="EMBL/GenBank/DDBJ databases">
        <title>Vibrio ponticus strain CAIM 1751 pathogenic for the snapper Lutjanus guttatus.</title>
        <authorList>
            <person name="Soto-Rodriguez S."/>
            <person name="Lozano-Olvera R."/>
            <person name="Gomez-Gil B."/>
        </authorList>
    </citation>
    <scope>NUCLEOTIDE SEQUENCE [LARGE SCALE GENOMIC DNA]</scope>
    <source>
        <strain evidence="2 3">CAIM 1751</strain>
    </source>
</reference>
<dbReference type="Proteomes" id="UP000278792">
    <property type="component" value="Unassembled WGS sequence"/>
</dbReference>
<dbReference type="RefSeq" id="WP_123783688.1">
    <property type="nucleotide sequence ID" value="NZ_RKIK01000122.1"/>
</dbReference>
<dbReference type="SUPFAM" id="SSF48452">
    <property type="entry name" value="TPR-like"/>
    <property type="match status" value="1"/>
</dbReference>
<protein>
    <recommendedName>
        <fullName evidence="4">Tetratricopeptide repeat protein</fullName>
    </recommendedName>
</protein>
<sequence length="388" mass="44564">MNWKNSFILLCLFSSLSWASGEARHYQTYQRLQMQLQKDPVATLAAIELFTKQVASADDQSKQMAAYLQLQACIALNRYSCAANAVETLLALNQDEARKPELLKLSAQLHYQTQSYNTVINHVQQWLNLSQSQQVSPSAKAWAEMYSLQAYGQFYLQAYQPAIVAIERAIKYQKTEQRELFALGLYQQQKDWRNVNRVLKSLVSAHAHKPEYWEKYAYSFLKLDQQKQALHALGSAYKAGNLPQRSIILYAQMLLRFNAPDRAANVLEAHPDLASHAIYSSLLTQSYLLARDKDNAAKWLAKSTHKDADITRGLLAYQQGQWQQVVTLFSSLDVAKKRNHYWLLLAAISEFELQRWQQARVAFERLAGTHYAELATQWLSQIDYLTSE</sequence>
<feature type="chain" id="PRO_5018249420" description="Tetratricopeptide repeat protein" evidence="1">
    <location>
        <begin position="20"/>
        <end position="388"/>
    </location>
</feature>
<evidence type="ECO:0000256" key="1">
    <source>
        <dbReference type="SAM" id="SignalP"/>
    </source>
</evidence>
<dbReference type="InterPro" id="IPR011990">
    <property type="entry name" value="TPR-like_helical_dom_sf"/>
</dbReference>
<evidence type="ECO:0000313" key="2">
    <source>
        <dbReference type="EMBL" id="ROV57695.1"/>
    </source>
</evidence>
<evidence type="ECO:0000313" key="3">
    <source>
        <dbReference type="Proteomes" id="UP000278792"/>
    </source>
</evidence>
<proteinExistence type="predicted"/>